<accession>A0A6L2ZKM9</accession>
<dbReference type="EMBL" id="BLWB01000057">
    <property type="protein sequence ID" value="GFM95187.1"/>
    <property type="molecule type" value="Genomic_RNA"/>
</dbReference>
<proteinExistence type="predicted"/>
<sequence>MSQKTESVTRFLNRREKTEVNRLPVDKSREAFEKFASAGGSPGAVERIFCEYCRCAAETAHPCTYSLDSEKSMMPGAWIGDAVLLLDLRLLCSTEERVDNNKVQMLSKASTLKAFLCTKLEDVEGKSDHWVSSKMEVDYIGKYREEFITLHFGAEGWARLKERWKILTPK</sequence>
<dbReference type="AlphaFoldDB" id="A0A6L2ZKM9"/>
<evidence type="ECO:0000313" key="1">
    <source>
        <dbReference type="EMBL" id="GFM95187.1"/>
    </source>
</evidence>
<name>A0A6L2ZKM9_9ZZZZ</name>
<protein>
    <submittedName>
        <fullName evidence="1">Uncharacterized protein</fullName>
    </submittedName>
</protein>
<reference evidence="1" key="1">
    <citation type="submission" date="2020-05" db="EMBL/GenBank/DDBJ databases">
        <title>Diverged and active partitiviruses in Lichen.</title>
        <authorList>
            <person name="Urayama S."/>
            <person name="Doi N."/>
            <person name="Kondo F."/>
            <person name="Chiba Y."/>
            <person name="Takaki Y."/>
            <person name="Hirai M."/>
            <person name="Minegishi Y."/>
            <person name="Hagiwara D."/>
            <person name="Nunoura T."/>
        </authorList>
    </citation>
    <scope>NUCLEOTIDE SEQUENCE</scope>
</reference>
<gene>
    <name evidence="1" type="ORF">MMARV_C057P1</name>
</gene>
<comment type="caution">
    <text evidence="1">The sequence shown here is derived from an EMBL/GenBank/DDBJ whole genome shotgun (WGS) entry which is preliminary data.</text>
</comment>
<organism evidence="1">
    <name type="scientific">viral metagenome</name>
    <dbReference type="NCBI Taxonomy" id="1070528"/>
    <lineage>
        <taxon>unclassified sequences</taxon>
        <taxon>metagenomes</taxon>
        <taxon>organismal metagenomes</taxon>
    </lineage>
</organism>